<keyword evidence="3" id="KW-1185">Reference proteome</keyword>
<evidence type="ECO:0000313" key="2">
    <source>
        <dbReference type="EMBL" id="KAJ4349890.1"/>
    </source>
</evidence>
<dbReference type="AlphaFoldDB" id="A0A9W8XG34"/>
<feature type="transmembrane region" description="Helical" evidence="1">
    <location>
        <begin position="116"/>
        <end position="138"/>
    </location>
</feature>
<keyword evidence="1" id="KW-0812">Transmembrane</keyword>
<evidence type="ECO:0000313" key="3">
    <source>
        <dbReference type="Proteomes" id="UP001140513"/>
    </source>
</evidence>
<evidence type="ECO:0000256" key="1">
    <source>
        <dbReference type="SAM" id="Phobius"/>
    </source>
</evidence>
<dbReference type="Proteomes" id="UP001140513">
    <property type="component" value="Unassembled WGS sequence"/>
</dbReference>
<comment type="caution">
    <text evidence="2">The sequence shown here is derived from an EMBL/GenBank/DDBJ whole genome shotgun (WGS) entry which is preliminary data.</text>
</comment>
<gene>
    <name evidence="2" type="ORF">N0V89_008509</name>
</gene>
<keyword evidence="1" id="KW-1133">Transmembrane helix</keyword>
<feature type="transmembrane region" description="Helical" evidence="1">
    <location>
        <begin position="60"/>
        <end position="79"/>
    </location>
</feature>
<reference evidence="2" key="1">
    <citation type="submission" date="2022-10" db="EMBL/GenBank/DDBJ databases">
        <title>Tapping the CABI collections for fungal endophytes: first genome assemblies for Collariella, Neodidymelliopsis, Ascochyta clinopodiicola, Didymella pomorum, Didymosphaeria variabile, Neocosmospora piperis and Neocucurbitaria cava.</title>
        <authorList>
            <person name="Hill R."/>
        </authorList>
    </citation>
    <scope>NUCLEOTIDE SEQUENCE</scope>
    <source>
        <strain evidence="2">IMI 356815</strain>
    </source>
</reference>
<proteinExistence type="predicted"/>
<keyword evidence="1" id="KW-0472">Membrane</keyword>
<sequence>MAGNKSKATKRVTKTLPAAAIPDPFEPAPAKLAPLLDNFDKSFVYITHVDNHPAWFKKRVFSVPLGLNVVIALLLLWRIYTAGPWYWAILMSMLGNENETTIHWSKTPWSKLLPSVAWRAGIFLFDWLVITVIGPWPWSFFFESPGNPISWRLSTGFRDKEVYVRESRGWGAKDLLGEAEGSTGKAGSDSPFFKTRILPAVDRRRLMEKTGYLLMDKNFDLVFGAMVDAARLMDKKTVSIDDFRTSVFVWVGKEDHGLWAVWPCGKLDEGSETEAREKIILFKDRLTAMGKESLFFKWIELVQYESSAPGEFTYEKQVATAEKARTLFENEGVNFDAFVKDIGGLQGLPGMDQA</sequence>
<dbReference type="OrthoDB" id="5421757at2759"/>
<organism evidence="2 3">
    <name type="scientific">Didymosphaeria variabile</name>
    <dbReference type="NCBI Taxonomy" id="1932322"/>
    <lineage>
        <taxon>Eukaryota</taxon>
        <taxon>Fungi</taxon>
        <taxon>Dikarya</taxon>
        <taxon>Ascomycota</taxon>
        <taxon>Pezizomycotina</taxon>
        <taxon>Dothideomycetes</taxon>
        <taxon>Pleosporomycetidae</taxon>
        <taxon>Pleosporales</taxon>
        <taxon>Massarineae</taxon>
        <taxon>Didymosphaeriaceae</taxon>
        <taxon>Didymosphaeria</taxon>
    </lineage>
</organism>
<dbReference type="EMBL" id="JAPEUX010000006">
    <property type="protein sequence ID" value="KAJ4349890.1"/>
    <property type="molecule type" value="Genomic_DNA"/>
</dbReference>
<accession>A0A9W8XG34</accession>
<name>A0A9W8XG34_9PLEO</name>
<dbReference type="RefSeq" id="XP_056068820.1">
    <property type="nucleotide sequence ID" value="XM_056217264.1"/>
</dbReference>
<protein>
    <submittedName>
        <fullName evidence="2">Uncharacterized protein</fullName>
    </submittedName>
</protein>
<dbReference type="GeneID" id="80912039"/>